<dbReference type="PANTHER" id="PTHR34094:SF1">
    <property type="entry name" value="PROTEIN FAM185A"/>
    <property type="match status" value="1"/>
</dbReference>
<evidence type="ECO:0000259" key="2">
    <source>
        <dbReference type="Pfam" id="PF13349"/>
    </source>
</evidence>
<dbReference type="Pfam" id="PF13349">
    <property type="entry name" value="DUF4097"/>
    <property type="match status" value="1"/>
</dbReference>
<keyword evidence="1" id="KW-0812">Transmembrane</keyword>
<accession>A0ABS5CLB3</accession>
<evidence type="ECO:0000256" key="1">
    <source>
        <dbReference type="SAM" id="Phobius"/>
    </source>
</evidence>
<evidence type="ECO:0000313" key="3">
    <source>
        <dbReference type="EMBL" id="MBP3966653.1"/>
    </source>
</evidence>
<dbReference type="EMBL" id="JAGKSP010000021">
    <property type="protein sequence ID" value="MBP3966653.1"/>
    <property type="molecule type" value="Genomic_DNA"/>
</dbReference>
<sequence length="367" mass="39471">MKMTLRSKRTMLLSVVFVLFIAMILDIWIRKEEPLERFGEQFEDEAQTRTRQQADHGVTKTYERQLEIADTGAGLRELQLSGTNGPITVQRATGDNVSLHYAVTVSASDAEAADRKNEALNMEQHNEKGKVTLAAMAGGKTLDHDDYDIAYTLLVPDGIKLRLHAEEESIRLEGLRGDAEVASEGGLVELAGIAGSVIVNGSYGNVYASGINGNIKLNNQSGTATIEDVQGHVFLDSRSGKQFIRRVQGAVSGVTEGGLLYVSDISGNVNLSGTDGDIGLDGIRGDIKVVSRSGTTDVVLPKDGGFSYNVEVNEGNLLTKLPFVSDDPDNERKTNLKGTTGTGKWKVDITASIGDVIIHSPIEEAQP</sequence>
<dbReference type="InterPro" id="IPR025164">
    <property type="entry name" value="Toastrack_DUF4097"/>
</dbReference>
<name>A0ABS5CLB3_9BACL</name>
<dbReference type="PANTHER" id="PTHR34094">
    <property type="match status" value="1"/>
</dbReference>
<dbReference type="RefSeq" id="WP_210663905.1">
    <property type="nucleotide sequence ID" value="NZ_JAGKSP010000021.1"/>
</dbReference>
<keyword evidence="4" id="KW-1185">Reference proteome</keyword>
<protein>
    <submittedName>
        <fullName evidence="3">DUF4097 family beta strand repeat protein</fullName>
    </submittedName>
</protein>
<proteinExistence type="predicted"/>
<gene>
    <name evidence="3" type="ORF">I8J30_28615</name>
</gene>
<keyword evidence="1" id="KW-1133">Transmembrane helix</keyword>
<reference evidence="3 4" key="1">
    <citation type="submission" date="2021-04" db="EMBL/GenBank/DDBJ databases">
        <title>Paenibacillus sp. DLE-14 whole genome sequence.</title>
        <authorList>
            <person name="Ham Y.J."/>
        </authorList>
    </citation>
    <scope>NUCLEOTIDE SEQUENCE [LARGE SCALE GENOMIC DNA]</scope>
    <source>
        <strain evidence="3 4">DLE-14</strain>
    </source>
</reference>
<feature type="domain" description="DUF4097" evidence="2">
    <location>
        <begin position="77"/>
        <end position="358"/>
    </location>
</feature>
<organism evidence="3 4">
    <name type="scientific">Paenibacillus lignilyticus</name>
    <dbReference type="NCBI Taxonomy" id="1172615"/>
    <lineage>
        <taxon>Bacteria</taxon>
        <taxon>Bacillati</taxon>
        <taxon>Bacillota</taxon>
        <taxon>Bacilli</taxon>
        <taxon>Bacillales</taxon>
        <taxon>Paenibacillaceae</taxon>
        <taxon>Paenibacillus</taxon>
    </lineage>
</organism>
<comment type="caution">
    <text evidence="3">The sequence shown here is derived from an EMBL/GenBank/DDBJ whole genome shotgun (WGS) entry which is preliminary data.</text>
</comment>
<dbReference type="Proteomes" id="UP000673394">
    <property type="component" value="Unassembled WGS sequence"/>
</dbReference>
<keyword evidence="1" id="KW-0472">Membrane</keyword>
<feature type="transmembrane region" description="Helical" evidence="1">
    <location>
        <begin position="12"/>
        <end position="29"/>
    </location>
</feature>
<evidence type="ECO:0000313" key="4">
    <source>
        <dbReference type="Proteomes" id="UP000673394"/>
    </source>
</evidence>